<keyword evidence="1" id="KW-0175">Coiled coil</keyword>
<evidence type="ECO:0008006" key="4">
    <source>
        <dbReference type="Google" id="ProtNLM"/>
    </source>
</evidence>
<evidence type="ECO:0000256" key="1">
    <source>
        <dbReference type="SAM" id="Coils"/>
    </source>
</evidence>
<sequence length="204" mass="23480">MKRATLEAMGLEKEQIDQILDENSADIGRERAKADAKQEKITELETRLTEKDAEIEAFKKADPEGLRNKLDELQKKYDADIAAWEEKEAKRTYEERRAAFFGDTTFTDDYTKRGILAEFDEKGFDYDEASGTFKDADTWLSELKNSVPTAFRDPKTIPQIVNPSKGDPGDMSITADQFKKMTYMEKLKFKNEQPDVYKTFKTAE</sequence>
<comment type="caution">
    <text evidence="2">The sequence shown here is derived from an EMBL/GenBank/DDBJ whole genome shotgun (WGS) entry which is preliminary data.</text>
</comment>
<gene>
    <name evidence="2" type="ORF">H0N91_17360</name>
</gene>
<evidence type="ECO:0000313" key="2">
    <source>
        <dbReference type="EMBL" id="NZA39847.1"/>
    </source>
</evidence>
<organism evidence="2 3">
    <name type="scientific">Eubacterium callanderi</name>
    <dbReference type="NCBI Taxonomy" id="53442"/>
    <lineage>
        <taxon>Bacteria</taxon>
        <taxon>Bacillati</taxon>
        <taxon>Bacillota</taxon>
        <taxon>Clostridia</taxon>
        <taxon>Eubacteriales</taxon>
        <taxon>Eubacteriaceae</taxon>
        <taxon>Eubacterium</taxon>
    </lineage>
</organism>
<feature type="coiled-coil region" evidence="1">
    <location>
        <begin position="27"/>
        <end position="61"/>
    </location>
</feature>
<name>A0A853JTE0_9FIRM</name>
<dbReference type="Proteomes" id="UP000586254">
    <property type="component" value="Unassembled WGS sequence"/>
</dbReference>
<dbReference type="InterPro" id="IPR009636">
    <property type="entry name" value="SCAF"/>
</dbReference>
<accession>A0A853JTE0</accession>
<dbReference type="AlphaFoldDB" id="A0A853JTE0"/>
<reference evidence="2 3" key="1">
    <citation type="submission" date="2020-07" db="EMBL/GenBank/DDBJ databases">
        <title>Organ Donor 1.</title>
        <authorList>
            <person name="Marsh A.J."/>
            <person name="Azcarate-Peril M.A."/>
        </authorList>
    </citation>
    <scope>NUCLEOTIDE SEQUENCE [LARGE SCALE GENOMIC DNA]</scope>
    <source>
        <strain evidence="2 3">AMC0717</strain>
    </source>
</reference>
<dbReference type="EMBL" id="JACCKS010000027">
    <property type="protein sequence ID" value="NZA39847.1"/>
    <property type="molecule type" value="Genomic_DNA"/>
</dbReference>
<dbReference type="Pfam" id="PF06810">
    <property type="entry name" value="Phage_scaffold"/>
    <property type="match status" value="1"/>
</dbReference>
<evidence type="ECO:0000313" key="3">
    <source>
        <dbReference type="Proteomes" id="UP000586254"/>
    </source>
</evidence>
<dbReference type="RefSeq" id="WP_180494077.1">
    <property type="nucleotide sequence ID" value="NZ_JACCKS010000027.1"/>
</dbReference>
<protein>
    <recommendedName>
        <fullName evidence="4">Phage minor structural protein GP20</fullName>
    </recommendedName>
</protein>
<proteinExistence type="predicted"/>